<dbReference type="InterPro" id="IPR000719">
    <property type="entry name" value="Prot_kinase_dom"/>
</dbReference>
<dbReference type="Proteomes" id="UP000192578">
    <property type="component" value="Unassembled WGS sequence"/>
</dbReference>
<gene>
    <name evidence="19" type="ORF">BV898_11607</name>
</gene>
<reference evidence="20" key="1">
    <citation type="submission" date="2017-01" db="EMBL/GenBank/DDBJ databases">
        <title>Comparative genomics of anhydrobiosis in the tardigrade Hypsibius dujardini.</title>
        <authorList>
            <person name="Yoshida Y."/>
            <person name="Koutsovoulos G."/>
            <person name="Laetsch D."/>
            <person name="Stevens L."/>
            <person name="Kumar S."/>
            <person name="Horikawa D."/>
            <person name="Ishino K."/>
            <person name="Komine S."/>
            <person name="Tomita M."/>
            <person name="Blaxter M."/>
            <person name="Arakawa K."/>
        </authorList>
    </citation>
    <scope>NUCLEOTIDE SEQUENCE [LARGE SCALE GENOMIC DNA]</scope>
    <source>
        <strain evidence="20">Z151</strain>
    </source>
</reference>
<comment type="catalytic activity">
    <reaction evidence="1 14">
        <text>GTP = 3',5'-cyclic GMP + diphosphate</text>
        <dbReference type="Rhea" id="RHEA:13665"/>
        <dbReference type="ChEBI" id="CHEBI:33019"/>
        <dbReference type="ChEBI" id="CHEBI:37565"/>
        <dbReference type="ChEBI" id="CHEBI:57746"/>
        <dbReference type="EC" id="4.6.1.2"/>
    </reaction>
</comment>
<keyword evidence="4" id="KW-0812">Transmembrane</keyword>
<dbReference type="InterPro" id="IPR001054">
    <property type="entry name" value="A/G_cyclase"/>
</dbReference>
<proteinExistence type="inferred from homology"/>
<comment type="similarity">
    <text evidence="13">Belongs to the adenylyl cyclase class-4/guanylyl cyclase family.</text>
</comment>
<dbReference type="FunFam" id="3.30.70.1230:FF:000019">
    <property type="entry name" value="Guanylate cyclase"/>
    <property type="match status" value="1"/>
</dbReference>
<dbReference type="SMART" id="SM00044">
    <property type="entry name" value="CYCc"/>
    <property type="match status" value="1"/>
</dbReference>
<keyword evidence="20" id="KW-1185">Reference proteome</keyword>
<dbReference type="InterPro" id="IPR029787">
    <property type="entry name" value="Nucleotide_cyclase"/>
</dbReference>
<keyword evidence="12 14" id="KW-0141">cGMP biosynthesis</keyword>
<dbReference type="GO" id="GO:0001653">
    <property type="term" value="F:peptide receptor activity"/>
    <property type="evidence" value="ECO:0007669"/>
    <property type="project" value="TreeGrafter"/>
</dbReference>
<dbReference type="Pfam" id="PF00211">
    <property type="entry name" value="Guanylate_cyc"/>
    <property type="match status" value="1"/>
</dbReference>
<dbReference type="GO" id="GO:0004016">
    <property type="term" value="F:adenylate cyclase activity"/>
    <property type="evidence" value="ECO:0007669"/>
    <property type="project" value="TreeGrafter"/>
</dbReference>
<evidence type="ECO:0000256" key="5">
    <source>
        <dbReference type="ARBA" id="ARBA00022729"/>
    </source>
</evidence>
<dbReference type="Pfam" id="PF07714">
    <property type="entry name" value="PK_Tyr_Ser-Thr"/>
    <property type="match status" value="1"/>
</dbReference>
<dbReference type="CDD" id="cd06370">
    <property type="entry name" value="PBP1_SAP_GC-like"/>
    <property type="match status" value="1"/>
</dbReference>
<evidence type="ECO:0000256" key="6">
    <source>
        <dbReference type="ARBA" id="ARBA00022741"/>
    </source>
</evidence>
<evidence type="ECO:0000256" key="12">
    <source>
        <dbReference type="ARBA" id="ARBA00023293"/>
    </source>
</evidence>
<dbReference type="Pfam" id="PF01094">
    <property type="entry name" value="ANF_receptor"/>
    <property type="match status" value="1"/>
</dbReference>
<dbReference type="PANTHER" id="PTHR11920:SF335">
    <property type="entry name" value="GUANYLATE CYCLASE"/>
    <property type="match status" value="1"/>
</dbReference>
<feature type="region of interest" description="Disordered" evidence="15">
    <location>
        <begin position="1227"/>
        <end position="1250"/>
    </location>
</feature>
<accession>A0A1W0WG25</accession>
<dbReference type="GO" id="GO:0004383">
    <property type="term" value="F:guanylate cyclase activity"/>
    <property type="evidence" value="ECO:0007669"/>
    <property type="project" value="UniProtKB-EC"/>
</dbReference>
<sequence>MVAPRVNRRPRRGQQQQPGPCLTLLLCSIFCVGFLPSPTDCRKPYNITLGYLTAIKGSENAQFRQGLVISGAISYAIDQINNNSNLLPNHHLNLIWADTHADSFYGTRELTTLWASGAVAFFGPEDTCEKEAFIAAAWDLPMISYKCSDAAVSDRTIYKTFARLQPPDVQVTKSITALLRHFNWSKFSIVKGSTHAWQAIARNLREQASKYNLTINSEDEFKEPYQPDFDPSLFPEIIEKTYRKTRIYIFLGELNSLIDMMLEMFNKQLLSLGEYVVIYFDRQQYNPDDPTFYFRSSLIHMDDDIPDNFEVIEAMQSLLIITSTHPTNPEYEHFKTMVNKYNELPPFSFPNPFSSMAGLPNGMQGYQKPITEFAANLYDSVYLYAEALEKTFATNGTIKNGEKIIDHICGKRYKSIQGITLFIDDNCDAEGNYTLLGRQREVSKKANFSMNPVGIFLSNTTGAGALPSLRQLVNTTIEWIKGLPLDEPECGYNGDKCADEPDNTPHIVGGVVGGIMGLIILFAIFVYRDWKYEQEIAGLVWKIDIDDISFEDFESSSSKLGSLFDITDEHTEQSQQELFAHTGTYKGRIVRVKRLAFQGKKNMEISREMRKEMKTMRELRHDNINPFLGACVQHTAILLVMEYCTKGSLCDVLEDTTIKLDSTFIASLVFDLIKGMAYLHQSELKMHGNLKSPNCVITSRWVLQITDFGLRPLRSLAAKEYLSESDLYRDSLWTAPELIRSADCGMASQKADVYAFGIILHEFMTRHGVWGNCLMEPRDIIIRIQAGAIVRPPIVELEVQDYVLDCMQACWEEEPEKRPTFTEIKDQLKKMRDGMVKTNIMDNMVFLLERYANNLEALVSERTMELQVEKKKSENLLHRMLPKTVAEQLMKGLQVEPETYEEVTIFFSDIQGFTSLCAESTPLEVVTFLNDLYTMFDHIISHYDVYKVETIGDAYMVASGLPLRNGHEHAGQIATMALHLLKECGNFRIRHRPERTLKVRIGIHSGPVVAGVVGSAMPRYCLFGDTVNTASRMESTGEASRIHCSPQAAEVLEKLGGYDLSPRGLVHVKGKGDLQTFWVNDKVNLIEEIAPFPPLPTAVEPTIHSFFNRTPRGSLRGRISHNGSLRSIPEEHRRRLSLAHLKRQILRHGSMTSGSKPHRDSETESSTGSYHFSNSMMARRGSGPTVSREKQLSILPTVPDESTRPLLLGEYVKNGFLPRGRIKLRSAENGAAKSSSDRLVHSTPSSLKNTSVDLHEMDETAGGQGGFDPFLLKCSLLKGSGTRSVQNLYSRNPQGEGEGDAGSPDRRNGQNHVFQKNSGPAVVIAQAAC</sequence>
<evidence type="ECO:0000313" key="19">
    <source>
        <dbReference type="EMBL" id="OQV14132.1"/>
    </source>
</evidence>
<evidence type="ECO:0000256" key="2">
    <source>
        <dbReference type="ARBA" id="ARBA00004479"/>
    </source>
</evidence>
<dbReference type="SUPFAM" id="SSF55073">
    <property type="entry name" value="Nucleotide cyclase"/>
    <property type="match status" value="1"/>
</dbReference>
<evidence type="ECO:0000256" key="9">
    <source>
        <dbReference type="ARBA" id="ARBA00023170"/>
    </source>
</evidence>
<dbReference type="CDD" id="cd07302">
    <property type="entry name" value="CHD"/>
    <property type="match status" value="1"/>
</dbReference>
<keyword evidence="6" id="KW-0547">Nucleotide-binding</keyword>
<feature type="domain" description="Protein kinase" evidence="17">
    <location>
        <begin position="564"/>
        <end position="847"/>
    </location>
</feature>
<dbReference type="PROSITE" id="PS00452">
    <property type="entry name" value="GUANYLATE_CYCLASE_1"/>
    <property type="match status" value="1"/>
</dbReference>
<evidence type="ECO:0000256" key="3">
    <source>
        <dbReference type="ARBA" id="ARBA00012202"/>
    </source>
</evidence>
<evidence type="ECO:0000256" key="16">
    <source>
        <dbReference type="SAM" id="SignalP"/>
    </source>
</evidence>
<dbReference type="Gene3D" id="1.10.510.10">
    <property type="entry name" value="Transferase(Phosphotransferase) domain 1"/>
    <property type="match status" value="1"/>
</dbReference>
<dbReference type="InterPro" id="IPR050401">
    <property type="entry name" value="Cyclic_nucleotide_synthase"/>
</dbReference>
<dbReference type="EC" id="4.6.1.2" evidence="3 14"/>
<evidence type="ECO:0000256" key="10">
    <source>
        <dbReference type="ARBA" id="ARBA00023180"/>
    </source>
</evidence>
<feature type="chain" id="PRO_5012732163" description="Guanylate cyclase" evidence="16">
    <location>
        <begin position="42"/>
        <end position="1329"/>
    </location>
</feature>
<dbReference type="Gene3D" id="3.30.70.1230">
    <property type="entry name" value="Nucleotide cyclase"/>
    <property type="match status" value="1"/>
</dbReference>
<dbReference type="GO" id="GO:0005886">
    <property type="term" value="C:plasma membrane"/>
    <property type="evidence" value="ECO:0007669"/>
    <property type="project" value="TreeGrafter"/>
</dbReference>
<keyword evidence="5 16" id="KW-0732">Signal</keyword>
<keyword evidence="10" id="KW-0325">Glycoprotein</keyword>
<evidence type="ECO:0000256" key="7">
    <source>
        <dbReference type="ARBA" id="ARBA00022989"/>
    </source>
</evidence>
<protein>
    <recommendedName>
        <fullName evidence="3 14">Guanylate cyclase</fullName>
        <ecNumber evidence="3 14">4.6.1.2</ecNumber>
    </recommendedName>
</protein>
<dbReference type="GO" id="GO:0005524">
    <property type="term" value="F:ATP binding"/>
    <property type="evidence" value="ECO:0007669"/>
    <property type="project" value="InterPro"/>
</dbReference>
<organism evidence="19 20">
    <name type="scientific">Hypsibius exemplaris</name>
    <name type="common">Freshwater tardigrade</name>
    <dbReference type="NCBI Taxonomy" id="2072580"/>
    <lineage>
        <taxon>Eukaryota</taxon>
        <taxon>Metazoa</taxon>
        <taxon>Ecdysozoa</taxon>
        <taxon>Tardigrada</taxon>
        <taxon>Eutardigrada</taxon>
        <taxon>Parachela</taxon>
        <taxon>Hypsibioidea</taxon>
        <taxon>Hypsibiidae</taxon>
        <taxon>Hypsibius</taxon>
    </lineage>
</organism>
<evidence type="ECO:0000259" key="18">
    <source>
        <dbReference type="PROSITE" id="PS50125"/>
    </source>
</evidence>
<keyword evidence="11 13" id="KW-0456">Lyase</keyword>
<dbReference type="GO" id="GO:0035556">
    <property type="term" value="P:intracellular signal transduction"/>
    <property type="evidence" value="ECO:0007669"/>
    <property type="project" value="InterPro"/>
</dbReference>
<dbReference type="PROSITE" id="PS50011">
    <property type="entry name" value="PROTEIN_KINASE_DOM"/>
    <property type="match status" value="1"/>
</dbReference>
<keyword evidence="9" id="KW-0675">Receptor</keyword>
<dbReference type="PANTHER" id="PTHR11920">
    <property type="entry name" value="GUANYLYL CYCLASE"/>
    <property type="match status" value="1"/>
</dbReference>
<evidence type="ECO:0000256" key="4">
    <source>
        <dbReference type="ARBA" id="ARBA00022692"/>
    </source>
</evidence>
<evidence type="ECO:0000256" key="13">
    <source>
        <dbReference type="RuleBase" id="RU000405"/>
    </source>
</evidence>
<name>A0A1W0WG25_HYPEX</name>
<dbReference type="InterPro" id="IPR028082">
    <property type="entry name" value="Peripla_BP_I"/>
</dbReference>
<evidence type="ECO:0000256" key="8">
    <source>
        <dbReference type="ARBA" id="ARBA00023136"/>
    </source>
</evidence>
<feature type="signal peptide" evidence="16">
    <location>
        <begin position="1"/>
        <end position="41"/>
    </location>
</feature>
<keyword evidence="8" id="KW-0472">Membrane</keyword>
<evidence type="ECO:0000313" key="20">
    <source>
        <dbReference type="Proteomes" id="UP000192578"/>
    </source>
</evidence>
<evidence type="ECO:0000259" key="17">
    <source>
        <dbReference type="PROSITE" id="PS50011"/>
    </source>
</evidence>
<comment type="caution">
    <text evidence="19">The sequence shown here is derived from an EMBL/GenBank/DDBJ whole genome shotgun (WGS) entry which is preliminary data.</text>
</comment>
<feature type="domain" description="Guanylate cyclase" evidence="18">
    <location>
        <begin position="904"/>
        <end position="1034"/>
    </location>
</feature>
<feature type="compositionally biased region" description="Polar residues" evidence="15">
    <location>
        <begin position="1164"/>
        <end position="1176"/>
    </location>
</feature>
<evidence type="ECO:0000256" key="1">
    <source>
        <dbReference type="ARBA" id="ARBA00001436"/>
    </source>
</evidence>
<dbReference type="Gene3D" id="3.40.50.2300">
    <property type="match status" value="2"/>
</dbReference>
<dbReference type="PROSITE" id="PS50125">
    <property type="entry name" value="GUANYLATE_CYCLASE_2"/>
    <property type="match status" value="1"/>
</dbReference>
<evidence type="ECO:0000256" key="15">
    <source>
        <dbReference type="SAM" id="MobiDB-lite"/>
    </source>
</evidence>
<dbReference type="SUPFAM" id="SSF56112">
    <property type="entry name" value="Protein kinase-like (PK-like)"/>
    <property type="match status" value="1"/>
</dbReference>
<keyword evidence="7" id="KW-1133">Transmembrane helix</keyword>
<dbReference type="InterPro" id="IPR011009">
    <property type="entry name" value="Kinase-like_dom_sf"/>
</dbReference>
<dbReference type="OrthoDB" id="1890790at2759"/>
<evidence type="ECO:0000256" key="14">
    <source>
        <dbReference type="RuleBase" id="RU003431"/>
    </source>
</evidence>
<dbReference type="GO" id="GO:0007168">
    <property type="term" value="P:receptor guanylyl cyclase signaling pathway"/>
    <property type="evidence" value="ECO:0007669"/>
    <property type="project" value="TreeGrafter"/>
</dbReference>
<dbReference type="InterPro" id="IPR018297">
    <property type="entry name" value="A/G_cyclase_CS"/>
</dbReference>
<dbReference type="GO" id="GO:0004672">
    <property type="term" value="F:protein kinase activity"/>
    <property type="evidence" value="ECO:0007669"/>
    <property type="project" value="InterPro"/>
</dbReference>
<comment type="subcellular location">
    <subcellularLocation>
        <location evidence="2">Membrane</location>
        <topology evidence="2">Single-pass type I membrane protein</topology>
    </subcellularLocation>
</comment>
<dbReference type="InterPro" id="IPR001245">
    <property type="entry name" value="Ser-Thr/Tyr_kinase_cat_dom"/>
</dbReference>
<dbReference type="EMBL" id="MTYJ01000109">
    <property type="protein sequence ID" value="OQV14132.1"/>
    <property type="molecule type" value="Genomic_DNA"/>
</dbReference>
<evidence type="ECO:0000256" key="11">
    <source>
        <dbReference type="ARBA" id="ARBA00023239"/>
    </source>
</evidence>
<dbReference type="SUPFAM" id="SSF53822">
    <property type="entry name" value="Periplasmic binding protein-like I"/>
    <property type="match status" value="1"/>
</dbReference>
<feature type="region of interest" description="Disordered" evidence="15">
    <location>
        <begin position="1149"/>
        <end position="1189"/>
    </location>
</feature>
<dbReference type="InterPro" id="IPR001828">
    <property type="entry name" value="ANF_lig-bd_rcpt"/>
</dbReference>
<feature type="region of interest" description="Disordered" evidence="15">
    <location>
        <begin position="1285"/>
        <end position="1317"/>
    </location>
</feature>